<feature type="compositionally biased region" description="Basic and acidic residues" evidence="7">
    <location>
        <begin position="463"/>
        <end position="472"/>
    </location>
</feature>
<evidence type="ECO:0000256" key="5">
    <source>
        <dbReference type="ARBA" id="ARBA00023212"/>
    </source>
</evidence>
<protein>
    <recommendedName>
        <fullName evidence="8">Inner centromere protein ARK-binding domain-containing protein</fullName>
    </recommendedName>
</protein>
<keyword evidence="10" id="KW-1185">Reference proteome</keyword>
<dbReference type="Pfam" id="PF03941">
    <property type="entry name" value="INCENP_ARK-bind"/>
    <property type="match status" value="1"/>
</dbReference>
<organism evidence="9 10">
    <name type="scientific">Candidozyma haemuli</name>
    <dbReference type="NCBI Taxonomy" id="45357"/>
    <lineage>
        <taxon>Eukaryota</taxon>
        <taxon>Fungi</taxon>
        <taxon>Dikarya</taxon>
        <taxon>Ascomycota</taxon>
        <taxon>Saccharomycotina</taxon>
        <taxon>Pichiomycetes</taxon>
        <taxon>Metschnikowiaceae</taxon>
        <taxon>Candidozyma</taxon>
    </lineage>
</organism>
<comment type="subcellular location">
    <subcellularLocation>
        <location evidence="2">Cytoplasm</location>
        <location evidence="2">Cytoskeleton</location>
        <location evidence="2">Spindle</location>
    </subcellularLocation>
    <subcellularLocation>
        <location evidence="1">Nucleus</location>
    </subcellularLocation>
</comment>
<evidence type="ECO:0000256" key="1">
    <source>
        <dbReference type="ARBA" id="ARBA00004123"/>
    </source>
</evidence>
<feature type="compositionally biased region" description="Basic and acidic residues" evidence="7">
    <location>
        <begin position="515"/>
        <end position="526"/>
    </location>
</feature>
<evidence type="ECO:0000256" key="7">
    <source>
        <dbReference type="SAM" id="MobiDB-lite"/>
    </source>
</evidence>
<evidence type="ECO:0000256" key="6">
    <source>
        <dbReference type="ARBA" id="ARBA00023242"/>
    </source>
</evidence>
<feature type="compositionally biased region" description="Basic and acidic residues" evidence="7">
    <location>
        <begin position="638"/>
        <end position="649"/>
    </location>
</feature>
<feature type="region of interest" description="Disordered" evidence="7">
    <location>
        <begin position="285"/>
        <end position="578"/>
    </location>
</feature>
<feature type="compositionally biased region" description="Basic and acidic residues" evidence="7">
    <location>
        <begin position="379"/>
        <end position="390"/>
    </location>
</feature>
<reference evidence="9 10" key="1">
    <citation type="submission" date="2017-12" db="EMBL/GenBank/DDBJ databases">
        <title>Genome Sequence of a Multidrug-Resistant Candida haemulonii Isolate from a Patient with Chronic Leg Ulcers in Israel.</title>
        <authorList>
            <person name="Chow N.A."/>
            <person name="Gade L."/>
            <person name="Batra D."/>
            <person name="Rowe L.A."/>
            <person name="Ben-Ami R."/>
            <person name="Loparev V.N."/>
            <person name="Litvintseva A.P."/>
        </authorList>
    </citation>
    <scope>NUCLEOTIDE SEQUENCE [LARGE SCALE GENOMIC DNA]</scope>
    <source>
        <strain evidence="9 10">B11899</strain>
    </source>
</reference>
<dbReference type="RefSeq" id="XP_025340384.1">
    <property type="nucleotide sequence ID" value="XM_025486936.1"/>
</dbReference>
<feature type="compositionally biased region" description="Polar residues" evidence="7">
    <location>
        <begin position="88"/>
        <end position="100"/>
    </location>
</feature>
<dbReference type="AlphaFoldDB" id="A0A2V1AP10"/>
<feature type="region of interest" description="Disordered" evidence="7">
    <location>
        <begin position="82"/>
        <end position="123"/>
    </location>
</feature>
<sequence length="793" mass="87109">MSSCLWATEAARRKRKPPLFPGSARFNAGELHHGVQKTHDGVASFEDQISPLTSDLNSLIDLINDGNKEKVFSHVDYMASTKLESEAQPESSIDESSSRPWSAGGSATPDVSLSGVKTERKENTLSLAEAIRSEVGEELLKTKIEEKEHDISSPKPSPSLERDEHTTTKGQKPEDNLSEESDIEAAPDAVEHNSPAQPVEPKPSSGLEVTQEMPQAESSPRRNSHSTEANDLPHNIPDELEQDNDSPKEKPKAVRVKVEESDSEVSDTSFQAISSAIRKSFAGKVSIGATGDNGPLYSPGLTRKDTIGGPRRSSDKNGPIHVKQEKEESILPRESSTNGSSSKSAPISNRISKRTSVFVSLPSREPIAYSSNKRHSIKVKMEEQESDPHTSRVNSALTQAAKAEPAPPSRIPVDSDIPRAKKEPSLHNNSRPRQDVSSSKTASHGAVTTGNKNKTPSLKNRSSTRDSRRVSPERVPQLSSAPSSRSPTRYGTKDGNNGETGRYSVATSTTASTPGERRYSTDDQKPEAVSNLSKSSSKSAKEKRNQNKFLTTTLNPQKPPQFNPVKTKIKNPSPIKRFLDTDIEKERLELKERRLKMNELASNKVILAPSSTEKNSRAEAALQQRRSSPTRKRAASPVKREPSPSRKEAQSSNKFRKVEESVNASRRRAAVGNAQPLPEAARGRFVKERPRQEKPRVDEKRTPIKIPNSSRSGRTPINVGASGSPAIRGDALPEIPSDDESLKKQKYFKNWANTPELQKLIQVNHKINPVDIFGEVADLRMDEVFESTSTDKK</sequence>
<feature type="region of interest" description="Disordered" evidence="7">
    <location>
        <begin position="1"/>
        <end position="26"/>
    </location>
</feature>
<evidence type="ECO:0000256" key="4">
    <source>
        <dbReference type="ARBA" id="ARBA00022490"/>
    </source>
</evidence>
<evidence type="ECO:0000259" key="8">
    <source>
        <dbReference type="Pfam" id="PF03941"/>
    </source>
</evidence>
<feature type="region of interest" description="Disordered" evidence="7">
    <location>
        <begin position="141"/>
        <end position="270"/>
    </location>
</feature>
<dbReference type="InterPro" id="IPR005635">
    <property type="entry name" value="Inner_centromere_prot_ARK-bd"/>
</dbReference>
<keyword evidence="6" id="KW-0539">Nucleus</keyword>
<dbReference type="OrthoDB" id="6123at2759"/>
<dbReference type="VEuPathDB" id="FungiDB:CXQ85_003290"/>
<feature type="compositionally biased region" description="Polar residues" evidence="7">
    <location>
        <begin position="334"/>
        <end position="358"/>
    </location>
</feature>
<feature type="compositionally biased region" description="Polar residues" evidence="7">
    <location>
        <begin position="477"/>
        <end position="513"/>
    </location>
</feature>
<keyword evidence="5" id="KW-0206">Cytoskeleton</keyword>
<dbReference type="GO" id="GO:0005819">
    <property type="term" value="C:spindle"/>
    <property type="evidence" value="ECO:0007669"/>
    <property type="project" value="UniProtKB-SubCell"/>
</dbReference>
<evidence type="ECO:0000313" key="9">
    <source>
        <dbReference type="EMBL" id="PVH19444.1"/>
    </source>
</evidence>
<dbReference type="STRING" id="45357.A0A2V1AP10"/>
<gene>
    <name evidence="9" type="ORF">CXQ85_003290</name>
</gene>
<feature type="region of interest" description="Disordered" evidence="7">
    <location>
        <begin position="605"/>
        <end position="741"/>
    </location>
</feature>
<feature type="compositionally biased region" description="Basic and acidic residues" evidence="7">
    <location>
        <begin position="160"/>
        <end position="175"/>
    </location>
</feature>
<feature type="compositionally biased region" description="Polar residues" evidence="7">
    <location>
        <begin position="547"/>
        <end position="556"/>
    </location>
</feature>
<dbReference type="GeneID" id="37008621"/>
<feature type="compositionally biased region" description="Basic and acidic residues" evidence="7">
    <location>
        <begin position="681"/>
        <end position="702"/>
    </location>
</feature>
<feature type="compositionally biased region" description="Polar residues" evidence="7">
    <location>
        <begin position="426"/>
        <end position="461"/>
    </location>
</feature>
<feature type="compositionally biased region" description="Acidic residues" evidence="7">
    <location>
        <begin position="176"/>
        <end position="185"/>
    </location>
</feature>
<evidence type="ECO:0000256" key="3">
    <source>
        <dbReference type="ARBA" id="ARBA00010042"/>
    </source>
</evidence>
<feature type="compositionally biased region" description="Basic and acidic residues" evidence="7">
    <location>
        <begin position="245"/>
        <end position="260"/>
    </location>
</feature>
<keyword evidence="4" id="KW-0963">Cytoplasm</keyword>
<dbReference type="EMBL" id="PKFO01000002">
    <property type="protein sequence ID" value="PVH19444.1"/>
    <property type="molecule type" value="Genomic_DNA"/>
</dbReference>
<accession>A0A2V1AP10</accession>
<feature type="compositionally biased region" description="Basic and acidic residues" evidence="7">
    <location>
        <begin position="141"/>
        <end position="152"/>
    </location>
</feature>
<dbReference type="GO" id="GO:0005634">
    <property type="term" value="C:nucleus"/>
    <property type="evidence" value="ECO:0007669"/>
    <property type="project" value="UniProtKB-SubCell"/>
</dbReference>
<feature type="compositionally biased region" description="Basic and acidic residues" evidence="7">
    <location>
        <begin position="322"/>
        <end position="331"/>
    </location>
</feature>
<feature type="domain" description="Inner centromere protein ARK-binding" evidence="8">
    <location>
        <begin position="734"/>
        <end position="785"/>
    </location>
</feature>
<proteinExistence type="inferred from homology"/>
<dbReference type="Proteomes" id="UP000244309">
    <property type="component" value="Unassembled WGS sequence"/>
</dbReference>
<evidence type="ECO:0000313" key="10">
    <source>
        <dbReference type="Proteomes" id="UP000244309"/>
    </source>
</evidence>
<feature type="compositionally biased region" description="Basic and acidic residues" evidence="7">
    <location>
        <begin position="416"/>
        <end position="425"/>
    </location>
</feature>
<name>A0A2V1AP10_9ASCO</name>
<comment type="similarity">
    <text evidence="3">Belongs to the INCENP family.</text>
</comment>
<comment type="caution">
    <text evidence="9">The sequence shown here is derived from an EMBL/GenBank/DDBJ whole genome shotgun (WGS) entry which is preliminary data.</text>
</comment>
<evidence type="ECO:0000256" key="2">
    <source>
        <dbReference type="ARBA" id="ARBA00004186"/>
    </source>
</evidence>